<evidence type="ECO:0000313" key="7">
    <source>
        <dbReference type="Proteomes" id="UP000728032"/>
    </source>
</evidence>
<dbReference type="OrthoDB" id="5971507at2759"/>
<dbReference type="InterPro" id="IPR017907">
    <property type="entry name" value="Znf_RING_CS"/>
</dbReference>
<dbReference type="Pfam" id="PF00097">
    <property type="entry name" value="zf-C3HC4"/>
    <property type="match status" value="1"/>
</dbReference>
<dbReference type="InterPro" id="IPR013083">
    <property type="entry name" value="Znf_RING/FYVE/PHD"/>
</dbReference>
<dbReference type="GO" id="GO:0008270">
    <property type="term" value="F:zinc ion binding"/>
    <property type="evidence" value="ECO:0007669"/>
    <property type="project" value="UniProtKB-KW"/>
</dbReference>
<keyword evidence="2 4" id="KW-0863">Zinc-finger</keyword>
<evidence type="ECO:0000256" key="4">
    <source>
        <dbReference type="PROSITE-ProRule" id="PRU00175"/>
    </source>
</evidence>
<proteinExistence type="predicted"/>
<protein>
    <recommendedName>
        <fullName evidence="5">RING-type domain-containing protein</fullName>
    </recommendedName>
</protein>
<dbReference type="PROSITE" id="PS00518">
    <property type="entry name" value="ZF_RING_1"/>
    <property type="match status" value="1"/>
</dbReference>
<gene>
    <name evidence="6" type="ORF">ONB1V03_LOCUS11493</name>
</gene>
<feature type="non-terminal residue" evidence="6">
    <location>
        <position position="1"/>
    </location>
</feature>
<name>A0A7R9QS91_9ACAR</name>
<evidence type="ECO:0000256" key="2">
    <source>
        <dbReference type="ARBA" id="ARBA00022771"/>
    </source>
</evidence>
<sequence length="416" mass="47148">MINNMNDENTANHTLTVISFTISEQQSEDIFFSSCSTASMFPPKTALCRDRSNIGVEVMVGIDCKRFVDLKSNHVLMNAIKCGICLKVIINSVDTPCDHSYCSECLEDWVVRRGRKWCPQTSCKSLLCSEDITLTLTTDDDKNLIHIGHNVMVKKNVVMNSLVSQLKMKCDFLKLPTLLLNCNLSYRSVNSLTFVSKTLFTPERNPYSRLLTCELENEIKKSQLKLNAMFEYKRTTSECISSDIPMDCCHTSHNFMSTSIASLLCGDCDDQVFGVQFIRFGTYETKSTVMMCRCDHIVMRQVVRHETDPNTLSVKIPFKETEQLFYCTDPSDPTIFLRLTPQSSSIIQNAFNLGVGSPGGTFHVTAQEPKKQFITIRLTHHLSPYLMHNNKSITFALLSLTYQPTYLGLVFTRVDD</sequence>
<keyword evidence="3" id="KW-0862">Zinc</keyword>
<feature type="domain" description="RING-type" evidence="5">
    <location>
        <begin position="82"/>
        <end position="119"/>
    </location>
</feature>
<evidence type="ECO:0000256" key="3">
    <source>
        <dbReference type="ARBA" id="ARBA00022833"/>
    </source>
</evidence>
<dbReference type="Proteomes" id="UP000728032">
    <property type="component" value="Unassembled WGS sequence"/>
</dbReference>
<keyword evidence="7" id="KW-1185">Reference proteome</keyword>
<dbReference type="EMBL" id="CAJPVJ010008618">
    <property type="protein sequence ID" value="CAG2172035.1"/>
    <property type="molecule type" value="Genomic_DNA"/>
</dbReference>
<dbReference type="Gene3D" id="3.30.40.10">
    <property type="entry name" value="Zinc/RING finger domain, C3HC4 (zinc finger)"/>
    <property type="match status" value="1"/>
</dbReference>
<evidence type="ECO:0000259" key="5">
    <source>
        <dbReference type="PROSITE" id="PS50089"/>
    </source>
</evidence>
<dbReference type="PROSITE" id="PS50089">
    <property type="entry name" value="ZF_RING_2"/>
    <property type="match status" value="1"/>
</dbReference>
<evidence type="ECO:0000313" key="6">
    <source>
        <dbReference type="EMBL" id="CAD7654848.1"/>
    </source>
</evidence>
<dbReference type="SUPFAM" id="SSF57850">
    <property type="entry name" value="RING/U-box"/>
    <property type="match status" value="1"/>
</dbReference>
<dbReference type="AlphaFoldDB" id="A0A7R9QS91"/>
<dbReference type="EMBL" id="OC923443">
    <property type="protein sequence ID" value="CAD7654848.1"/>
    <property type="molecule type" value="Genomic_DNA"/>
</dbReference>
<reference evidence="6" key="1">
    <citation type="submission" date="2020-11" db="EMBL/GenBank/DDBJ databases">
        <authorList>
            <person name="Tran Van P."/>
        </authorList>
    </citation>
    <scope>NUCLEOTIDE SEQUENCE</scope>
</reference>
<dbReference type="SMART" id="SM00184">
    <property type="entry name" value="RING"/>
    <property type="match status" value="1"/>
</dbReference>
<dbReference type="InterPro" id="IPR001841">
    <property type="entry name" value="Znf_RING"/>
</dbReference>
<organism evidence="6">
    <name type="scientific">Oppiella nova</name>
    <dbReference type="NCBI Taxonomy" id="334625"/>
    <lineage>
        <taxon>Eukaryota</taxon>
        <taxon>Metazoa</taxon>
        <taxon>Ecdysozoa</taxon>
        <taxon>Arthropoda</taxon>
        <taxon>Chelicerata</taxon>
        <taxon>Arachnida</taxon>
        <taxon>Acari</taxon>
        <taxon>Acariformes</taxon>
        <taxon>Sarcoptiformes</taxon>
        <taxon>Oribatida</taxon>
        <taxon>Brachypylina</taxon>
        <taxon>Oppioidea</taxon>
        <taxon>Oppiidae</taxon>
        <taxon>Oppiella</taxon>
    </lineage>
</organism>
<dbReference type="InterPro" id="IPR018957">
    <property type="entry name" value="Znf_C3HC4_RING-type"/>
</dbReference>
<keyword evidence="1" id="KW-0479">Metal-binding</keyword>
<evidence type="ECO:0000256" key="1">
    <source>
        <dbReference type="ARBA" id="ARBA00022723"/>
    </source>
</evidence>
<accession>A0A7R9QS91</accession>